<dbReference type="Gene3D" id="3.30.2090.10">
    <property type="entry name" value="Multidrug efflux transporter AcrB TolC docking domain, DN and DC subdomains"/>
    <property type="match status" value="2"/>
</dbReference>
<dbReference type="STRING" id="84022.CACET_c01650"/>
<gene>
    <name evidence="1" type="ORF">CACET_c01650</name>
</gene>
<dbReference type="Gene3D" id="3.30.70.1430">
    <property type="entry name" value="Multidrug efflux transporter AcrB pore domain"/>
    <property type="match status" value="2"/>
</dbReference>
<dbReference type="OrthoDB" id="9757876at2"/>
<evidence type="ECO:0000313" key="1">
    <source>
        <dbReference type="EMBL" id="AKL93681.1"/>
    </source>
</evidence>
<reference evidence="1 2" key="1">
    <citation type="submission" date="2014-10" db="EMBL/GenBank/DDBJ databases">
        <title>Genome sequence of Clostridium aceticum DSM 1496.</title>
        <authorList>
            <person name="Poehlein A."/>
            <person name="Schiel-Bengelsdorf B."/>
            <person name="Gottschalk G."/>
            <person name="Duerre P."/>
            <person name="Daniel R."/>
        </authorList>
    </citation>
    <scope>NUCLEOTIDE SEQUENCE [LARGE SCALE GENOMIC DNA]</scope>
    <source>
        <strain evidence="1 2">DSM 1496</strain>
    </source>
</reference>
<dbReference type="PRINTS" id="PR00702">
    <property type="entry name" value="ACRIFLAVINRP"/>
</dbReference>
<sequence length="1040" mass="112849">MNLSKFAVKKPVTITMMMLVIILLGTISLTRLPLDLMPDIEIPVAIVSTSYSGVGPHEMENLVTRPIEDAVATVADLDTVTSMSSQGTSIVVAQFDFGTNMDFAALEMREKVDMVRGRLPDDASQPMVMKLDMNAMPIVMLSLSNGEDLFELQALAEDTMKPRLERISGVASVSIMGDYINEIEIKVNQQKLNAYGIGVDQLAQVIGAANINVPGGTVERGTEKLTIRTLGEFETVEEIGELPITLSSGSIIRLKDVAEVGLIQKEIESISRTNGKNGIGIQIQKQSGSNTVQVANSVNREVERLRVDYPQFEIVTIFDQSDYINDAIANVAKNALVGGLLAILILYLFLRNIRSTMIIATALPISIIATFVLLYFNNITLNLMTLGGLALGVGMLVDNAIVVLENIYRYRTEGYSRIEAAIEGAKEVSMAVTASTLTTIAVFAPIVFVGGLTSILFGEFAMTVTLSLVASLVVALTFIPMLSSKILKVDRIVEGEKPKKRKIFTGIYDLFDRAFSGLEKTYKKILVWGLGHRKTLIFMTIVIFVASVSSVFLVGAEFFPASDQGQIDVNVTLPTGSQLSETDEILQRIEALVAPIEEIDIVYSTIGGSMGAGFMSSNENRGSMTVMLVSLSQRSRSDNEVADEIRSLVRDIAGAEISVASADGMAMGGASAPIEIKVKGDDLEVLKEITEDFRRIVAQVEGTRDVETSFSEGVPELQIHINKYQASTYGLTTAQVANAVRNFALGTTVSRFREDGDETNIIIRGEESIRQDLANLEQIGIQTPMGSTVPLNQVADMYIAQGPTSINREDQHRVATVTSELSGRDLVSVTRDITALLEDYDLPEGYFYQMGGENEQMVEAFADLLLAIVLAIILVYMVMASQFESLMHPFTIIMSIPLAFSGGFLGLFITGRTLNVPAFIGLLMLAGIVINNGIVLVDYINILRGSGKERSEAITIAGPTRLRPILMTTLTTVLAMVPLALGIGEGAEAQAPMATTVIGGLLLSTVLTLLVTPIIYTIMDDFAIWVKRKIKRKGKETITN</sequence>
<dbReference type="Gene3D" id="1.20.1640.10">
    <property type="entry name" value="Multidrug efflux transporter AcrB transmembrane domain"/>
    <property type="match status" value="2"/>
</dbReference>
<organism evidence="1 2">
    <name type="scientific">Clostridium aceticum</name>
    <dbReference type="NCBI Taxonomy" id="84022"/>
    <lineage>
        <taxon>Bacteria</taxon>
        <taxon>Bacillati</taxon>
        <taxon>Bacillota</taxon>
        <taxon>Clostridia</taxon>
        <taxon>Eubacteriales</taxon>
        <taxon>Clostridiaceae</taxon>
        <taxon>Clostridium</taxon>
    </lineage>
</organism>
<dbReference type="InterPro" id="IPR027463">
    <property type="entry name" value="AcrB_DN_DC_subdom"/>
</dbReference>
<keyword evidence="2" id="KW-1185">Reference proteome</keyword>
<dbReference type="GO" id="GO:0005886">
    <property type="term" value="C:plasma membrane"/>
    <property type="evidence" value="ECO:0007669"/>
    <property type="project" value="TreeGrafter"/>
</dbReference>
<dbReference type="Gene3D" id="3.30.70.1320">
    <property type="entry name" value="Multidrug efflux transporter AcrB pore domain like"/>
    <property type="match status" value="1"/>
</dbReference>
<evidence type="ECO:0000313" key="2">
    <source>
        <dbReference type="Proteomes" id="UP000035704"/>
    </source>
</evidence>
<dbReference type="EMBL" id="CP009687">
    <property type="protein sequence ID" value="AKL93681.1"/>
    <property type="molecule type" value="Genomic_DNA"/>
</dbReference>
<dbReference type="SUPFAM" id="SSF82714">
    <property type="entry name" value="Multidrug efflux transporter AcrB TolC docking domain, DN and DC subdomains"/>
    <property type="match status" value="2"/>
</dbReference>
<dbReference type="SUPFAM" id="SSF82866">
    <property type="entry name" value="Multidrug efflux transporter AcrB transmembrane domain"/>
    <property type="match status" value="2"/>
</dbReference>
<dbReference type="KEGG" id="cace:CACET_c01650"/>
<protein>
    <submittedName>
        <fullName evidence="1">Cation/multidrug efflux pump</fullName>
    </submittedName>
</protein>
<dbReference type="PANTHER" id="PTHR32063:SF0">
    <property type="entry name" value="SWARMING MOTILITY PROTEIN SWRC"/>
    <property type="match status" value="1"/>
</dbReference>
<dbReference type="RefSeq" id="WP_044826358.1">
    <property type="nucleotide sequence ID" value="NZ_CP009687.1"/>
</dbReference>
<dbReference type="Proteomes" id="UP000035704">
    <property type="component" value="Chromosome"/>
</dbReference>
<dbReference type="SUPFAM" id="SSF82693">
    <property type="entry name" value="Multidrug efflux transporter AcrB pore domain, PN1, PN2, PC1 and PC2 subdomains"/>
    <property type="match status" value="3"/>
</dbReference>
<dbReference type="Pfam" id="PF00873">
    <property type="entry name" value="ACR_tran"/>
    <property type="match status" value="1"/>
</dbReference>
<name>A0A0D8I5R6_9CLOT</name>
<proteinExistence type="predicted"/>
<dbReference type="Gene3D" id="3.30.70.1440">
    <property type="entry name" value="Multidrug efflux transporter AcrB pore domain"/>
    <property type="match status" value="1"/>
</dbReference>
<dbReference type="PATRIC" id="fig|84022.5.peg.2500"/>
<dbReference type="AlphaFoldDB" id="A0A0D8I5R6"/>
<dbReference type="PANTHER" id="PTHR32063">
    <property type="match status" value="1"/>
</dbReference>
<accession>A0A0D8I5R6</accession>
<dbReference type="GO" id="GO:0042910">
    <property type="term" value="F:xenobiotic transmembrane transporter activity"/>
    <property type="evidence" value="ECO:0007669"/>
    <property type="project" value="TreeGrafter"/>
</dbReference>
<dbReference type="InterPro" id="IPR001036">
    <property type="entry name" value="Acrflvin-R"/>
</dbReference>